<dbReference type="AlphaFoldDB" id="A0A6C8H2A8"/>
<proteinExistence type="predicted"/>
<protein>
    <submittedName>
        <fullName evidence="1">Uncharacterized protein</fullName>
    </submittedName>
</protein>
<evidence type="ECO:0000313" key="1">
    <source>
        <dbReference type="EMBL" id="EHC91959.1"/>
    </source>
</evidence>
<name>A0A6C8H2A8_SALET</name>
<reference evidence="1 2" key="1">
    <citation type="journal article" date="2011" name="BMC Genomics">
        <title>Genome sequencing reveals diversification of virulence factor content and possible host adaptation in distinct subpopulations of Salmonella enterica.</title>
        <authorList>
            <person name="den Bakker H.C."/>
            <person name="Moreno Switt A.I."/>
            <person name="Govoni G."/>
            <person name="Cummings C.A."/>
            <person name="Ranieri M.L."/>
            <person name="Degoricija L."/>
            <person name="Hoelzer K."/>
            <person name="Rodriguez-Rivera L.D."/>
            <person name="Brown S."/>
            <person name="Bolchacova E."/>
            <person name="Furtado M.R."/>
            <person name="Wiedmann M."/>
        </authorList>
    </citation>
    <scope>NUCLEOTIDE SEQUENCE [LARGE SCALE GENOMIC DNA]</scope>
    <source>
        <strain evidence="1 2">R8-3404</strain>
    </source>
</reference>
<gene>
    <name evidence="1" type="ORF">LTSEUGA_2383</name>
</gene>
<accession>A0A6C8H2A8</accession>
<organism evidence="1 2">
    <name type="scientific">Salmonella enterica subsp. enterica serovar Uganda str. R8-3404</name>
    <dbReference type="NCBI Taxonomy" id="913083"/>
    <lineage>
        <taxon>Bacteria</taxon>
        <taxon>Pseudomonadati</taxon>
        <taxon>Pseudomonadota</taxon>
        <taxon>Gammaproteobacteria</taxon>
        <taxon>Enterobacterales</taxon>
        <taxon>Enterobacteriaceae</taxon>
        <taxon>Salmonella</taxon>
    </lineage>
</organism>
<dbReference type="Proteomes" id="UP000003915">
    <property type="component" value="Unassembled WGS sequence"/>
</dbReference>
<dbReference type="EMBL" id="AFCV01000629">
    <property type="protein sequence ID" value="EHC91959.1"/>
    <property type="molecule type" value="Genomic_DNA"/>
</dbReference>
<evidence type="ECO:0000313" key="2">
    <source>
        <dbReference type="Proteomes" id="UP000003915"/>
    </source>
</evidence>
<comment type="caution">
    <text evidence="1">The sequence shown here is derived from an EMBL/GenBank/DDBJ whole genome shotgun (WGS) entry which is preliminary data.</text>
</comment>
<sequence>MPCYLQPRSLIRCATISSWTDTLTMTNRTQWPVFLCLRGVCCVKSCAG</sequence>